<keyword evidence="1" id="KW-0645">Protease</keyword>
<sequence>MKYIIILLLMPLAGFSQLKLSGRVINTNNGKPVANASVFFNNATIGTKSGEDGTFALRNLRPGQYDLIVSVVGFEKYTQTVMINKSIVMPDIKMQPKVTMMKVVRIGNDPKRARKLRLFKEYFLGTSDFSRKCEIVNPDVIDLHFSKNENVLTGSTEDFLEIDNDALGYKLRYIVNSFVLDKTAAKVGYDGPVFFEEKDGTAEQKERWKKNRRDIYYGSVTHFLREILANRADTDYLVRNFCFKDFDKLNIDKKFTWDTLHVADYVHATDRPGVFAITNNGKLDIFYYPYRHMKFKESNLRTHQGILVATISFIDQYLYFDSNGTILNPLGVFFENGWSVTRVADLLPMDYWPQDGGEADYLGPKVDYKLQ</sequence>
<organism evidence="1 2">
    <name type="scientific">Mucilaginibacter segetis</name>
    <dbReference type="NCBI Taxonomy" id="2793071"/>
    <lineage>
        <taxon>Bacteria</taxon>
        <taxon>Pseudomonadati</taxon>
        <taxon>Bacteroidota</taxon>
        <taxon>Sphingobacteriia</taxon>
        <taxon>Sphingobacteriales</taxon>
        <taxon>Sphingobacteriaceae</taxon>
        <taxon>Mucilaginibacter</taxon>
    </lineage>
</organism>
<name>A0A934PNM6_9SPHI</name>
<evidence type="ECO:0000313" key="2">
    <source>
        <dbReference type="Proteomes" id="UP000613193"/>
    </source>
</evidence>
<protein>
    <submittedName>
        <fullName evidence="1">Carboxypeptidase-like regulatory domain-containing protein</fullName>
    </submittedName>
</protein>
<dbReference type="SUPFAM" id="SSF49464">
    <property type="entry name" value="Carboxypeptidase regulatory domain-like"/>
    <property type="match status" value="1"/>
</dbReference>
<proteinExistence type="predicted"/>
<reference evidence="1" key="1">
    <citation type="submission" date="2020-12" db="EMBL/GenBank/DDBJ databases">
        <title>Bacterial novel species Mucilaginibacter sp. SD-g isolated from soil.</title>
        <authorList>
            <person name="Jung H.-Y."/>
        </authorList>
    </citation>
    <scope>NUCLEOTIDE SEQUENCE</scope>
    <source>
        <strain evidence="1">SD-g</strain>
    </source>
</reference>
<dbReference type="EMBL" id="JAEHFW010000001">
    <property type="protein sequence ID" value="MBK0377884.1"/>
    <property type="molecule type" value="Genomic_DNA"/>
</dbReference>
<dbReference type="AlphaFoldDB" id="A0A934PNM6"/>
<evidence type="ECO:0000313" key="1">
    <source>
        <dbReference type="EMBL" id="MBK0377884.1"/>
    </source>
</evidence>
<dbReference type="RefSeq" id="WP_200063175.1">
    <property type="nucleotide sequence ID" value="NZ_JAEHFW010000001.1"/>
</dbReference>
<gene>
    <name evidence="1" type="ORF">I5M19_01090</name>
</gene>
<keyword evidence="2" id="KW-1185">Reference proteome</keyword>
<keyword evidence="1" id="KW-0378">Hydrolase</keyword>
<keyword evidence="1" id="KW-0121">Carboxypeptidase</keyword>
<accession>A0A934PNM6</accession>
<dbReference type="InterPro" id="IPR008969">
    <property type="entry name" value="CarboxyPept-like_regulatory"/>
</dbReference>
<comment type="caution">
    <text evidence="1">The sequence shown here is derived from an EMBL/GenBank/DDBJ whole genome shotgun (WGS) entry which is preliminary data.</text>
</comment>
<dbReference type="Proteomes" id="UP000613193">
    <property type="component" value="Unassembled WGS sequence"/>
</dbReference>
<dbReference type="GO" id="GO:0004180">
    <property type="term" value="F:carboxypeptidase activity"/>
    <property type="evidence" value="ECO:0007669"/>
    <property type="project" value="UniProtKB-KW"/>
</dbReference>
<dbReference type="Gene3D" id="2.60.40.1120">
    <property type="entry name" value="Carboxypeptidase-like, regulatory domain"/>
    <property type="match status" value="1"/>
</dbReference>
<dbReference type="Pfam" id="PF13715">
    <property type="entry name" value="CarbopepD_reg_2"/>
    <property type="match status" value="1"/>
</dbReference>